<protein>
    <recommendedName>
        <fullName evidence="9">F5/8 type C domain-containing protein</fullName>
    </recommendedName>
</protein>
<feature type="signal peptide" evidence="4">
    <location>
        <begin position="1"/>
        <end position="29"/>
    </location>
</feature>
<keyword evidence="3" id="KW-0677">Repeat</keyword>
<dbReference type="InterPro" id="IPR011024">
    <property type="entry name" value="G_crystallin-like"/>
</dbReference>
<dbReference type="PANTHER" id="PTHR12411">
    <property type="entry name" value="CYSTEINE PROTEASE FAMILY C1-RELATED"/>
    <property type="match status" value="1"/>
</dbReference>
<gene>
    <name evidence="7" type="ORF">DN068_15340</name>
</gene>
<dbReference type="GO" id="GO:0008234">
    <property type="term" value="F:cysteine-type peptidase activity"/>
    <property type="evidence" value="ECO:0007669"/>
    <property type="project" value="InterPro"/>
</dbReference>
<dbReference type="SUPFAM" id="SSF49695">
    <property type="entry name" value="gamma-Crystallin-like"/>
    <property type="match status" value="1"/>
</dbReference>
<dbReference type="PROSITE" id="PS50022">
    <property type="entry name" value="FA58C_3"/>
    <property type="match status" value="2"/>
</dbReference>
<dbReference type="InterPro" id="IPR001064">
    <property type="entry name" value="Beta/gamma_crystallin"/>
</dbReference>
<accession>A0A2W2B7S2</accession>
<dbReference type="PROSITE" id="PS00639">
    <property type="entry name" value="THIOL_PROTEASE_HIS"/>
    <property type="match status" value="1"/>
</dbReference>
<keyword evidence="4" id="KW-0732">Signal</keyword>
<dbReference type="Pfam" id="PF00112">
    <property type="entry name" value="Peptidase_C1"/>
    <property type="match status" value="1"/>
</dbReference>
<dbReference type="InterPro" id="IPR013128">
    <property type="entry name" value="Peptidase_C1A"/>
</dbReference>
<dbReference type="Proteomes" id="UP000248745">
    <property type="component" value="Unassembled WGS sequence"/>
</dbReference>
<dbReference type="Pfam" id="PF18962">
    <property type="entry name" value="Por_Secre_tail"/>
    <property type="match status" value="1"/>
</dbReference>
<dbReference type="SUPFAM" id="SSF49785">
    <property type="entry name" value="Galactose-binding domain-like"/>
    <property type="match status" value="3"/>
</dbReference>
<dbReference type="InterPro" id="IPR038765">
    <property type="entry name" value="Papain-like_cys_pep_sf"/>
</dbReference>
<comment type="similarity">
    <text evidence="1">Belongs to the peptidase C1 family.</text>
</comment>
<reference evidence="7 8" key="1">
    <citation type="submission" date="2018-06" db="EMBL/GenBank/DDBJ databases">
        <title>Mucibacter soli gen. nov., sp. nov., a new member of the family Chitinophagaceae producing mucin.</title>
        <authorList>
            <person name="Kim M.-K."/>
            <person name="Park S."/>
            <person name="Kim T.-S."/>
            <person name="Joung Y."/>
            <person name="Han J.-H."/>
            <person name="Kim S.B."/>
        </authorList>
    </citation>
    <scope>NUCLEOTIDE SEQUENCE [LARGE SCALE GENOMIC DNA]</scope>
    <source>
        <strain evidence="7 8">R1-15</strain>
    </source>
</reference>
<dbReference type="OrthoDB" id="3648721at2"/>
<evidence type="ECO:0000313" key="8">
    <source>
        <dbReference type="Proteomes" id="UP000248745"/>
    </source>
</evidence>
<dbReference type="Gene3D" id="2.60.120.260">
    <property type="entry name" value="Galactose-binding domain-like"/>
    <property type="match status" value="3"/>
</dbReference>
<dbReference type="InterPro" id="IPR000421">
    <property type="entry name" value="FA58C"/>
</dbReference>
<feature type="domain" description="F5/8 type C" evidence="5">
    <location>
        <begin position="462"/>
        <end position="585"/>
    </location>
</feature>
<dbReference type="Gene3D" id="3.90.70.10">
    <property type="entry name" value="Cysteine proteinases"/>
    <property type="match status" value="1"/>
</dbReference>
<feature type="chain" id="PRO_5015969696" description="F5/8 type C domain-containing protein" evidence="4">
    <location>
        <begin position="30"/>
        <end position="947"/>
    </location>
</feature>
<name>A0A2W2B7S2_9BACT</name>
<dbReference type="Gene3D" id="2.60.20.10">
    <property type="entry name" value="Crystallins"/>
    <property type="match status" value="1"/>
</dbReference>
<comment type="caution">
    <text evidence="7">The sequence shown here is derived from an EMBL/GenBank/DDBJ whole genome shotgun (WGS) entry which is preliminary data.</text>
</comment>
<dbReference type="AlphaFoldDB" id="A0A2W2B7S2"/>
<evidence type="ECO:0008006" key="9">
    <source>
        <dbReference type="Google" id="ProtNLM"/>
    </source>
</evidence>
<keyword evidence="8" id="KW-1185">Reference proteome</keyword>
<evidence type="ECO:0000256" key="1">
    <source>
        <dbReference type="ARBA" id="ARBA00008455"/>
    </source>
</evidence>
<evidence type="ECO:0000259" key="5">
    <source>
        <dbReference type="PROSITE" id="PS50022"/>
    </source>
</evidence>
<dbReference type="EMBL" id="QKTW01000020">
    <property type="protein sequence ID" value="PZF72007.1"/>
    <property type="molecule type" value="Genomic_DNA"/>
</dbReference>
<dbReference type="CDD" id="cd02619">
    <property type="entry name" value="Peptidase_C1"/>
    <property type="match status" value="1"/>
</dbReference>
<organism evidence="7 8">
    <name type="scientific">Taibaiella soli</name>
    <dbReference type="NCBI Taxonomy" id="1649169"/>
    <lineage>
        <taxon>Bacteria</taxon>
        <taxon>Pseudomonadati</taxon>
        <taxon>Bacteroidota</taxon>
        <taxon>Chitinophagia</taxon>
        <taxon>Chitinophagales</taxon>
        <taxon>Chitinophagaceae</taxon>
        <taxon>Taibaiella</taxon>
    </lineage>
</organism>
<dbReference type="GO" id="GO:0006508">
    <property type="term" value="P:proteolysis"/>
    <property type="evidence" value="ECO:0007669"/>
    <property type="project" value="InterPro"/>
</dbReference>
<proteinExistence type="inferred from homology"/>
<dbReference type="InterPro" id="IPR026444">
    <property type="entry name" value="Secre_tail"/>
</dbReference>
<feature type="domain" description="Beta/gamma crystallin 'Greek key'" evidence="6">
    <location>
        <begin position="763"/>
        <end position="807"/>
    </location>
</feature>
<dbReference type="InterPro" id="IPR025660">
    <property type="entry name" value="Pept_his_AS"/>
</dbReference>
<dbReference type="SUPFAM" id="SSF54001">
    <property type="entry name" value="Cysteine proteinases"/>
    <property type="match status" value="1"/>
</dbReference>
<evidence type="ECO:0000256" key="3">
    <source>
        <dbReference type="ARBA" id="ARBA00022737"/>
    </source>
</evidence>
<dbReference type="InterPro" id="IPR008979">
    <property type="entry name" value="Galactose-bd-like_sf"/>
</dbReference>
<evidence type="ECO:0000256" key="2">
    <source>
        <dbReference type="ARBA" id="ARBA00009646"/>
    </source>
</evidence>
<evidence type="ECO:0000259" key="6">
    <source>
        <dbReference type="PROSITE" id="PS50915"/>
    </source>
</evidence>
<evidence type="ECO:0000313" key="7">
    <source>
        <dbReference type="EMBL" id="PZF72007.1"/>
    </source>
</evidence>
<evidence type="ECO:0000256" key="4">
    <source>
        <dbReference type="SAM" id="SignalP"/>
    </source>
</evidence>
<dbReference type="NCBIfam" id="TIGR04183">
    <property type="entry name" value="Por_Secre_tail"/>
    <property type="match status" value="1"/>
</dbReference>
<comment type="similarity">
    <text evidence="2">Belongs to the beta/gamma-crystallin family.</text>
</comment>
<sequence>MKKMEFMSKRTIRLSILISYLLTGVSAFAQNSQTPIVNGHGTGALPIPHEKMATLPKVNWDTLAKYTPVTNRAMMKTTGASGSVTLPTPPIMNQGAQGSCVGFGFAALMSIMLDEAMGNVPYTNDIVRSPAYIYNQIHSGNCGTGSSVDAAVNLLGKDGVCSWNAMPYNQSDCATQPNSAQNALAAQCRGGVTGGNAWLTSSSLTDIKKALDLGYPIAATIDISDAVFNGQGILTSFKKNLDHCVCIVGYDDNTQLVKVQNSWGTWWGDNGFFYVPYTSVADTFFLGLNVIYGVNYNSQPLPFAGIQTLPSTAAKLSGTVIGSSGSWNNNPGLVKEKGFDGDVNTYYDAALPSGQWLGLDLGSTKNIRYIKFRPRQSYENRMQAGLFQISGDSSFTNPVTLYAVPFDTLQFKDYYVGSTNGNGVNARYIRYIGSGGGACNVAEITIMTDANATSTSFVSTQTTSGSVAQLTGTVIGSTGSWNNNPNATKASAFDGNINTFFDAPTGNGQWVGLDLSTAQNISYIKFRPRQGYEDRMYGGKFQISTDAAFTNPTTVYQIPNSPLSFQDYYIASVDPNGVSARYVRYLSPDVGFGNVAEITVMSAASSVNTSFVSTQATNRIITLLTGTVIGSAGSWNNNPYATKSSAFDGNVNTFFDAPTGNGQWVGLDLSTTQNISYIKFTPRQGYEDRMYGGKFQISTDAAFTNPTTIYQIPNSPLSFQDYYIVSVDPNGVPARYVRYMSPDGGFGNVAEISVMSIAATPVTAAIFYTDCNYGGTSVSLQPGSYNMSDLIADGIGNDALSSLKIMNGYTVTLYSDADFSGVPLTLTLSNTCLLSYNFNDLTSSIKISSLGTAALGSIENTAGAPLSMQLSPNPAFDKVQLHFDGAKAGEISLQVLNLQGQTVINKTLVLHEGSNDLTLERGSLPAGMYIIKAASDDNRATAKVVFE</sequence>
<dbReference type="Pfam" id="PF00754">
    <property type="entry name" value="F5_F8_type_C"/>
    <property type="match status" value="3"/>
</dbReference>
<feature type="domain" description="F5/8 type C" evidence="5">
    <location>
        <begin position="616"/>
        <end position="759"/>
    </location>
</feature>
<dbReference type="SMART" id="SM00645">
    <property type="entry name" value="Pept_C1"/>
    <property type="match status" value="1"/>
</dbReference>
<dbReference type="PROSITE" id="PS50915">
    <property type="entry name" value="CRYSTALLIN_BETA_GAMMA"/>
    <property type="match status" value="1"/>
</dbReference>
<dbReference type="InterPro" id="IPR000668">
    <property type="entry name" value="Peptidase_C1A_C"/>
</dbReference>